<reference evidence="2 3" key="1">
    <citation type="submission" date="2020-08" db="EMBL/GenBank/DDBJ databases">
        <title>Genomic Encyclopedia of Type Strains, Phase IV (KMG-V): Genome sequencing to study the core and pangenomes of soil and plant-associated prokaryotes.</title>
        <authorList>
            <person name="Whitman W."/>
        </authorList>
    </citation>
    <scope>NUCLEOTIDE SEQUENCE [LARGE SCALE GENOMIC DNA]</scope>
    <source>
        <strain evidence="2 3">M8UP14</strain>
    </source>
</reference>
<dbReference type="EMBL" id="JACHIP010000001">
    <property type="protein sequence ID" value="MBB5055474.1"/>
    <property type="molecule type" value="Genomic_DNA"/>
</dbReference>
<organism evidence="2 3">
    <name type="scientific">Granulicella aggregans</name>
    <dbReference type="NCBI Taxonomy" id="474949"/>
    <lineage>
        <taxon>Bacteria</taxon>
        <taxon>Pseudomonadati</taxon>
        <taxon>Acidobacteriota</taxon>
        <taxon>Terriglobia</taxon>
        <taxon>Terriglobales</taxon>
        <taxon>Acidobacteriaceae</taxon>
        <taxon>Granulicella</taxon>
    </lineage>
</organism>
<feature type="region of interest" description="Disordered" evidence="1">
    <location>
        <begin position="20"/>
        <end position="46"/>
    </location>
</feature>
<comment type="caution">
    <text evidence="2">The sequence shown here is derived from an EMBL/GenBank/DDBJ whole genome shotgun (WGS) entry which is preliminary data.</text>
</comment>
<accession>A0A7W8E1T3</accession>
<protein>
    <submittedName>
        <fullName evidence="2">Uncharacterized protein</fullName>
    </submittedName>
</protein>
<gene>
    <name evidence="2" type="ORF">HDF16_000143</name>
</gene>
<sequence length="392" mass="40957">MVERSLSVAASRMAVVVAAQPPSQGQNNPAGLGAGAGAGTGNSAPTPTAVANATEIPYVGGSASSTPTTCGTGSSSPAVSLIRVHREILTPDTAEDDFGYRLGRRFAVYQVTVENLSPDFQYMLQDVSIDFSPYLSPAGTPGSYRFSASGQDLTLLRGVPEKGQDYDPRNRYLHIFQGIGSVAAGISGLTSFSDVMGSAVAQFNGPFINAYTNMLPDHTATQLNRLSDSAFITNTIINKKSSKAIAMFIPLDEVMNRGDQKQYLRDPFEYAGLTGGVNMLYTADVCVDGTFIQTAIPAPALSTATVPKGSKPDTTVTMTLTGTDIAQGDTQVVLGGTKSFVFGTVTTSDGKTASAMVHLPADYVPGTTTATLRSSSNPTLTSSTPVMITEQQ</sequence>
<proteinExistence type="predicted"/>
<keyword evidence="3" id="KW-1185">Reference proteome</keyword>
<evidence type="ECO:0000256" key="1">
    <source>
        <dbReference type="SAM" id="MobiDB-lite"/>
    </source>
</evidence>
<dbReference type="AlphaFoldDB" id="A0A7W8E1T3"/>
<dbReference type="Proteomes" id="UP000540989">
    <property type="component" value="Unassembled WGS sequence"/>
</dbReference>
<name>A0A7W8E1T3_9BACT</name>
<feature type="compositionally biased region" description="Low complexity" evidence="1">
    <location>
        <begin position="371"/>
        <end position="385"/>
    </location>
</feature>
<evidence type="ECO:0000313" key="3">
    <source>
        <dbReference type="Proteomes" id="UP000540989"/>
    </source>
</evidence>
<feature type="region of interest" description="Disordered" evidence="1">
    <location>
        <begin position="369"/>
        <end position="392"/>
    </location>
</feature>
<evidence type="ECO:0000313" key="2">
    <source>
        <dbReference type="EMBL" id="MBB5055474.1"/>
    </source>
</evidence>